<dbReference type="Ensembl" id="ENSFCTT00005066611.1">
    <property type="protein sequence ID" value="ENSFCTP00005048026.1"/>
    <property type="gene ID" value="ENSFCTG00005023275.1"/>
</dbReference>
<sequence>MTRPNALDRCRRKLLVHSLNLLAKQGLRLLRGLRQGNVQEKVALSKKLLAKLRFLAQEPQPPLPDVLVWMLSGRRRVAWARIPAQDVLFSVVEEERGRDCGKIQSLLLSAPGAAPGEVCAKLELFLWLGLGKQAKACTSELPQDLLPEPSAGLPHHLCRDDFSYFQLRAHLYQARGVLAADDSGLSDPFARVLISTQCQTTRVLEQTLSPLWDELLVFDQLIVDGRREHLQEEPPLVVVNVFDHNKFGPPVFLGRALATPRVKLTEDPYQRPELQFFPLRKGPRAAGELIATFELIELDYSGRFEVRIPWPSRDRLWTLIFYQVVCLQRIWNMGMSWDYPSKYFTPRKCRLQICLAVTSLDFPTSGNIRSTHIVGSFCQAFHPRDRP</sequence>
<proteinExistence type="predicted"/>
<keyword evidence="2" id="KW-0812">Transmembrane</keyword>
<evidence type="ECO:0000259" key="6">
    <source>
        <dbReference type="PROSITE" id="PS50004"/>
    </source>
</evidence>
<reference evidence="7" key="2">
    <citation type="submission" date="2025-08" db="UniProtKB">
        <authorList>
            <consortium name="Ensembl"/>
        </authorList>
    </citation>
    <scope>IDENTIFICATION</scope>
    <source>
        <strain evidence="7">breed Abyssinian</strain>
    </source>
</reference>
<comment type="subcellular location">
    <subcellularLocation>
        <location evidence="1">Membrane</location>
        <topology evidence="1">Single-pass membrane protein</topology>
    </subcellularLocation>
</comment>
<reference evidence="7" key="3">
    <citation type="submission" date="2025-09" db="UniProtKB">
        <authorList>
            <consortium name="Ensembl"/>
        </authorList>
    </citation>
    <scope>IDENTIFICATION</scope>
    <source>
        <strain evidence="7">breed Abyssinian</strain>
    </source>
</reference>
<keyword evidence="8" id="KW-1185">Reference proteome</keyword>
<evidence type="ECO:0000313" key="7">
    <source>
        <dbReference type="Ensembl" id="ENSFCTP00005048026.1"/>
    </source>
</evidence>
<dbReference type="InterPro" id="IPR037721">
    <property type="entry name" value="Ferlin"/>
</dbReference>
<evidence type="ECO:0000256" key="3">
    <source>
        <dbReference type="ARBA" id="ARBA00022737"/>
    </source>
</evidence>
<evidence type="ECO:0000256" key="5">
    <source>
        <dbReference type="ARBA" id="ARBA00023136"/>
    </source>
</evidence>
<organism evidence="7 8">
    <name type="scientific">Felis catus</name>
    <name type="common">Cat</name>
    <name type="synonym">Felis silvestris catus</name>
    <dbReference type="NCBI Taxonomy" id="9685"/>
    <lineage>
        <taxon>Eukaryota</taxon>
        <taxon>Metazoa</taxon>
        <taxon>Chordata</taxon>
        <taxon>Craniata</taxon>
        <taxon>Vertebrata</taxon>
        <taxon>Euteleostomi</taxon>
        <taxon>Mammalia</taxon>
        <taxon>Eutheria</taxon>
        <taxon>Laurasiatheria</taxon>
        <taxon>Carnivora</taxon>
        <taxon>Feliformia</taxon>
        <taxon>Felidae</taxon>
        <taxon>Felinae</taxon>
        <taxon>Felis</taxon>
    </lineage>
</organism>
<feature type="domain" description="C2" evidence="6">
    <location>
        <begin position="147"/>
        <end position="276"/>
    </location>
</feature>
<dbReference type="PROSITE" id="PS50004">
    <property type="entry name" value="C2"/>
    <property type="match status" value="1"/>
</dbReference>
<reference evidence="7 8" key="1">
    <citation type="submission" date="2021-02" db="EMBL/GenBank/DDBJ databases">
        <title>Safari Cat Assemblies.</title>
        <authorList>
            <person name="Bredemeyer K.R."/>
            <person name="Murphy W.J."/>
        </authorList>
    </citation>
    <scope>NUCLEOTIDE SEQUENCE [LARGE SCALE GENOMIC DNA]</scope>
</reference>
<accession>A0ABI7ZLH6</accession>
<dbReference type="Gene3D" id="2.60.40.150">
    <property type="entry name" value="C2 domain"/>
    <property type="match status" value="1"/>
</dbReference>
<dbReference type="InterPro" id="IPR000008">
    <property type="entry name" value="C2_dom"/>
</dbReference>
<evidence type="ECO:0000313" key="8">
    <source>
        <dbReference type="Proteomes" id="UP000823872"/>
    </source>
</evidence>
<dbReference type="Pfam" id="PF08150">
    <property type="entry name" value="FerB"/>
    <property type="match status" value="1"/>
</dbReference>
<dbReference type="PANTHER" id="PTHR12546">
    <property type="entry name" value="FER-1-LIKE"/>
    <property type="match status" value="1"/>
</dbReference>
<evidence type="ECO:0000256" key="4">
    <source>
        <dbReference type="ARBA" id="ARBA00022989"/>
    </source>
</evidence>
<name>A0ABI7ZLH6_FELCA</name>
<evidence type="ECO:0000256" key="1">
    <source>
        <dbReference type="ARBA" id="ARBA00004167"/>
    </source>
</evidence>
<dbReference type="Proteomes" id="UP000823872">
    <property type="component" value="Chromosome A3"/>
</dbReference>
<dbReference type="InterPro" id="IPR035892">
    <property type="entry name" value="C2_domain_sf"/>
</dbReference>
<dbReference type="CDD" id="cd04017">
    <property type="entry name" value="C2D_Ferlin"/>
    <property type="match status" value="1"/>
</dbReference>
<keyword evidence="4" id="KW-1133">Transmembrane helix</keyword>
<dbReference type="SMART" id="SM01201">
    <property type="entry name" value="FerB"/>
    <property type="match status" value="1"/>
</dbReference>
<keyword evidence="5" id="KW-0472">Membrane</keyword>
<dbReference type="InterPro" id="IPR037723">
    <property type="entry name" value="C2D_Ferlin"/>
</dbReference>
<evidence type="ECO:0000256" key="2">
    <source>
        <dbReference type="ARBA" id="ARBA00022692"/>
    </source>
</evidence>
<dbReference type="GeneTree" id="ENSGT00940000160586"/>
<protein>
    <recommendedName>
        <fullName evidence="6">C2 domain-containing protein</fullName>
    </recommendedName>
</protein>
<dbReference type="Pfam" id="PF00168">
    <property type="entry name" value="C2"/>
    <property type="match status" value="1"/>
</dbReference>
<dbReference type="SUPFAM" id="SSF49562">
    <property type="entry name" value="C2 domain (Calcium/lipid-binding domain, CaLB)"/>
    <property type="match status" value="1"/>
</dbReference>
<keyword evidence="3" id="KW-0677">Repeat</keyword>
<dbReference type="InterPro" id="IPR012561">
    <property type="entry name" value="Ferlin_B-domain"/>
</dbReference>
<dbReference type="PANTHER" id="PTHR12546:SF36">
    <property type="entry name" value="FER-1-LIKE PROTEIN 4"/>
    <property type="match status" value="1"/>
</dbReference>
<dbReference type="SMART" id="SM00239">
    <property type="entry name" value="C2"/>
    <property type="match status" value="1"/>
</dbReference>